<accession>A0A0A9FM08</accession>
<feature type="region of interest" description="Disordered" evidence="1">
    <location>
        <begin position="23"/>
        <end position="44"/>
    </location>
</feature>
<evidence type="ECO:0000313" key="2">
    <source>
        <dbReference type="EMBL" id="JAE11111.1"/>
    </source>
</evidence>
<dbReference type="AlphaFoldDB" id="A0A0A9FM08"/>
<protein>
    <submittedName>
        <fullName evidence="2">Uncharacterized protein</fullName>
    </submittedName>
</protein>
<evidence type="ECO:0000256" key="1">
    <source>
        <dbReference type="SAM" id="MobiDB-lite"/>
    </source>
</evidence>
<organism evidence="2">
    <name type="scientific">Arundo donax</name>
    <name type="common">Giant reed</name>
    <name type="synonym">Donax arundinaceus</name>
    <dbReference type="NCBI Taxonomy" id="35708"/>
    <lineage>
        <taxon>Eukaryota</taxon>
        <taxon>Viridiplantae</taxon>
        <taxon>Streptophyta</taxon>
        <taxon>Embryophyta</taxon>
        <taxon>Tracheophyta</taxon>
        <taxon>Spermatophyta</taxon>
        <taxon>Magnoliopsida</taxon>
        <taxon>Liliopsida</taxon>
        <taxon>Poales</taxon>
        <taxon>Poaceae</taxon>
        <taxon>PACMAD clade</taxon>
        <taxon>Arundinoideae</taxon>
        <taxon>Arundineae</taxon>
        <taxon>Arundo</taxon>
    </lineage>
</organism>
<feature type="compositionally biased region" description="Basic and acidic residues" evidence="1">
    <location>
        <begin position="35"/>
        <end position="44"/>
    </location>
</feature>
<reference evidence="2" key="1">
    <citation type="submission" date="2014-09" db="EMBL/GenBank/DDBJ databases">
        <authorList>
            <person name="Magalhaes I.L.F."/>
            <person name="Oliveira U."/>
            <person name="Santos F.R."/>
            <person name="Vidigal T.H.D.A."/>
            <person name="Brescovit A.D."/>
            <person name="Santos A.J."/>
        </authorList>
    </citation>
    <scope>NUCLEOTIDE SEQUENCE</scope>
    <source>
        <tissue evidence="2">Shoot tissue taken approximately 20 cm above the soil surface</tissue>
    </source>
</reference>
<reference evidence="2" key="2">
    <citation type="journal article" date="2015" name="Data Brief">
        <title>Shoot transcriptome of the giant reed, Arundo donax.</title>
        <authorList>
            <person name="Barrero R.A."/>
            <person name="Guerrero F.D."/>
            <person name="Moolhuijzen P."/>
            <person name="Goolsby J.A."/>
            <person name="Tidwell J."/>
            <person name="Bellgard S.E."/>
            <person name="Bellgard M.I."/>
        </authorList>
    </citation>
    <scope>NUCLEOTIDE SEQUENCE</scope>
    <source>
        <tissue evidence="2">Shoot tissue taken approximately 20 cm above the soil surface</tissue>
    </source>
</reference>
<proteinExistence type="predicted"/>
<name>A0A0A9FM08_ARUDO</name>
<sequence length="44" mass="5228">MVRKLVFCFKQSSKILYSSMDSNVKSKGHHFSNNRKLDPEHFKQ</sequence>
<dbReference type="EMBL" id="GBRH01186785">
    <property type="protein sequence ID" value="JAE11111.1"/>
    <property type="molecule type" value="Transcribed_RNA"/>
</dbReference>